<feature type="transmembrane region" description="Helical" evidence="2">
    <location>
        <begin position="216"/>
        <end position="236"/>
    </location>
</feature>
<evidence type="ECO:0000256" key="1">
    <source>
        <dbReference type="SAM" id="MobiDB-lite"/>
    </source>
</evidence>
<evidence type="ECO:0000256" key="2">
    <source>
        <dbReference type="SAM" id="Phobius"/>
    </source>
</evidence>
<feature type="transmembrane region" description="Helical" evidence="2">
    <location>
        <begin position="256"/>
        <end position="272"/>
    </location>
</feature>
<feature type="transmembrane region" description="Helical" evidence="2">
    <location>
        <begin position="28"/>
        <end position="48"/>
    </location>
</feature>
<feature type="transmembrane region" description="Helical" evidence="2">
    <location>
        <begin position="284"/>
        <end position="302"/>
    </location>
</feature>
<sequence>MSRQPAAPSAAQAQGTQLVNDFLNHPDFRLFASFSLGWVFLSSLHYIWMSALLRDLAWVFIGAFGHLRGKANPVIPTELLREKSTGANRPSSVRTAELYRLKQRDTLKLLLSMTFLLASLSSFLSLLLFSPSGSGAACEFVVALSAISSQAARVFGLLILGLDLRHKMSGLWEPWTFWSCLALVTVLNGVAIGLGPGRLVTPLMVPSTSLCFRKRFISISLVGSILNIVLELYILIRILSLVKPPRLQRATIQDTLVVHAGSLLLFDLLVIVPEAIPTGVIAEFIPFSIGALAVLVAFHSTFGQSTSHPTRLDGPDLTFRTPVRIMVPPEPPILRGDTFSGLIHVESYPSPTAQAVDDIEAVAETPLSPRAAPQSSSPSNAVVWETNPVAPPQSVEMSVQTAIAYDVSHVTQLGAGDLPRKEKILSYSSPIWGTFGAQEQNNTRAPSRPQILIETRPPPSSNPSPEQDGPHENSSFSTTFRALAYIAYSFSIAIGDASIMGVKYIMVAPNDIAKFQVGARIEVEQKL</sequence>
<proteinExistence type="predicted"/>
<keyword evidence="2" id="KW-0812">Transmembrane</keyword>
<accession>A0AAD4LPJ7</accession>
<feature type="transmembrane region" description="Helical" evidence="2">
    <location>
        <begin position="175"/>
        <end position="196"/>
    </location>
</feature>
<protein>
    <submittedName>
        <fullName evidence="3">Uncharacterized protein</fullName>
    </submittedName>
</protein>
<gene>
    <name evidence="3" type="ORF">EDB92DRAFT_1940819</name>
</gene>
<dbReference type="Proteomes" id="UP001201163">
    <property type="component" value="Unassembled WGS sequence"/>
</dbReference>
<feature type="transmembrane region" description="Helical" evidence="2">
    <location>
        <begin position="141"/>
        <end position="163"/>
    </location>
</feature>
<keyword evidence="2" id="KW-0472">Membrane</keyword>
<dbReference type="EMBL" id="JAKELL010000004">
    <property type="protein sequence ID" value="KAH8999121.1"/>
    <property type="molecule type" value="Genomic_DNA"/>
</dbReference>
<reference evidence="3" key="1">
    <citation type="submission" date="2022-01" db="EMBL/GenBank/DDBJ databases">
        <title>Comparative genomics reveals a dynamic genome evolution in the ectomycorrhizal milk-cap (Lactarius) mushrooms.</title>
        <authorList>
            <consortium name="DOE Joint Genome Institute"/>
            <person name="Lebreton A."/>
            <person name="Tang N."/>
            <person name="Kuo A."/>
            <person name="LaButti K."/>
            <person name="Drula E."/>
            <person name="Barry K."/>
            <person name="Clum A."/>
            <person name="Lipzen A."/>
            <person name="Mousain D."/>
            <person name="Ng V."/>
            <person name="Wang R."/>
            <person name="Wang X."/>
            <person name="Dai Y."/>
            <person name="Henrissat B."/>
            <person name="Grigoriev I.V."/>
            <person name="Guerin-Laguette A."/>
            <person name="Yu F."/>
            <person name="Martin F.M."/>
        </authorList>
    </citation>
    <scope>NUCLEOTIDE SEQUENCE</scope>
    <source>
        <strain evidence="3">QP</strain>
    </source>
</reference>
<keyword evidence="2" id="KW-1133">Transmembrane helix</keyword>
<name>A0AAD4LPJ7_9AGAM</name>
<comment type="caution">
    <text evidence="3">The sequence shown here is derived from an EMBL/GenBank/DDBJ whole genome shotgun (WGS) entry which is preliminary data.</text>
</comment>
<feature type="region of interest" description="Disordered" evidence="1">
    <location>
        <begin position="451"/>
        <end position="475"/>
    </location>
</feature>
<feature type="transmembrane region" description="Helical" evidence="2">
    <location>
        <begin position="109"/>
        <end position="129"/>
    </location>
</feature>
<keyword evidence="4" id="KW-1185">Reference proteome</keyword>
<evidence type="ECO:0000313" key="4">
    <source>
        <dbReference type="Proteomes" id="UP001201163"/>
    </source>
</evidence>
<evidence type="ECO:0000313" key="3">
    <source>
        <dbReference type="EMBL" id="KAH8999121.1"/>
    </source>
</evidence>
<dbReference type="AlphaFoldDB" id="A0AAD4LPJ7"/>
<organism evidence="3 4">
    <name type="scientific">Lactarius akahatsu</name>
    <dbReference type="NCBI Taxonomy" id="416441"/>
    <lineage>
        <taxon>Eukaryota</taxon>
        <taxon>Fungi</taxon>
        <taxon>Dikarya</taxon>
        <taxon>Basidiomycota</taxon>
        <taxon>Agaricomycotina</taxon>
        <taxon>Agaricomycetes</taxon>
        <taxon>Russulales</taxon>
        <taxon>Russulaceae</taxon>
        <taxon>Lactarius</taxon>
    </lineage>
</organism>